<reference evidence="2 3" key="1">
    <citation type="submission" date="2022-10" db="EMBL/GenBank/DDBJ databases">
        <title>The complete genomes of actinobacterial strains from the NBC collection.</title>
        <authorList>
            <person name="Joergensen T.S."/>
            <person name="Alvarez Arevalo M."/>
            <person name="Sterndorff E.B."/>
            <person name="Faurdal D."/>
            <person name="Vuksanovic O."/>
            <person name="Mourched A.-S."/>
            <person name="Charusanti P."/>
            <person name="Shaw S."/>
            <person name="Blin K."/>
            <person name="Weber T."/>
        </authorList>
    </citation>
    <scope>NUCLEOTIDE SEQUENCE [LARGE SCALE GENOMIC DNA]</scope>
    <source>
        <strain evidence="2 3">NBC 01774</strain>
    </source>
</reference>
<dbReference type="EMBL" id="CP109106">
    <property type="protein sequence ID" value="WSB66526.1"/>
    <property type="molecule type" value="Genomic_DNA"/>
</dbReference>
<dbReference type="SUPFAM" id="SSF56112">
    <property type="entry name" value="Protein kinase-like (PK-like)"/>
    <property type="match status" value="1"/>
</dbReference>
<proteinExistence type="predicted"/>
<organism evidence="2 3">
    <name type="scientific">Streptomyces decoyicus</name>
    <dbReference type="NCBI Taxonomy" id="249567"/>
    <lineage>
        <taxon>Bacteria</taxon>
        <taxon>Bacillati</taxon>
        <taxon>Actinomycetota</taxon>
        <taxon>Actinomycetes</taxon>
        <taxon>Kitasatosporales</taxon>
        <taxon>Streptomycetaceae</taxon>
        <taxon>Streptomyces</taxon>
    </lineage>
</organism>
<dbReference type="Pfam" id="PF01636">
    <property type="entry name" value="APH"/>
    <property type="match status" value="1"/>
</dbReference>
<dbReference type="Proteomes" id="UP001344251">
    <property type="component" value="Chromosome"/>
</dbReference>
<evidence type="ECO:0000313" key="3">
    <source>
        <dbReference type="Proteomes" id="UP001344251"/>
    </source>
</evidence>
<feature type="domain" description="Aminoglycoside phosphotransferase" evidence="1">
    <location>
        <begin position="155"/>
        <end position="221"/>
    </location>
</feature>
<keyword evidence="3" id="KW-1185">Reference proteome</keyword>
<dbReference type="InterPro" id="IPR011009">
    <property type="entry name" value="Kinase-like_dom_sf"/>
</dbReference>
<accession>A0ABZ1F877</accession>
<evidence type="ECO:0000313" key="2">
    <source>
        <dbReference type="EMBL" id="WSB66526.1"/>
    </source>
</evidence>
<evidence type="ECO:0000259" key="1">
    <source>
        <dbReference type="Pfam" id="PF01636"/>
    </source>
</evidence>
<sequence>MYSPPTTPADEHRALAAQQEASAALGVTVEGRWLWGYQGRTLGQKAHHPEHGACWLRLISAPAAQAKGKLWEGTKEAATAFPKVRKPALYGIHDGTERDGTAYRAELTAFIDSPTCAPEPVLTGELELPETWWKSLHTDLETIAATPTERVAVRRQWIDRALPQHAGVPAPAEIDWATAHGDCHFANLTTSGPTLLDFEGFGLAPVGYDPALLYAYSLLVPQTAARIRAEFSILDSPAGHTALLVVAADLLQSASRGDHPELAEPLRTLVTSIAR</sequence>
<name>A0ABZ1F877_9ACTN</name>
<protein>
    <recommendedName>
        <fullName evidence="1">Aminoglycoside phosphotransferase domain-containing protein</fullName>
    </recommendedName>
</protein>
<gene>
    <name evidence="2" type="ORF">OG863_00145</name>
</gene>
<dbReference type="InterPro" id="IPR002575">
    <property type="entry name" value="Aminoglycoside_PTrfase"/>
</dbReference>
<dbReference type="RefSeq" id="WP_326615639.1">
    <property type="nucleotide sequence ID" value="NZ_CP109106.1"/>
</dbReference>